<sequence>MKYLYLAVLLCCLLPLSNAHCFVMEIKPGATHCQDIDDQTWHEVGSKWRNSKCMDCDCGGCCSAYATPQRFPADCVSVFDSEACVYRVHKRDDPTVQCPIYGAVGK</sequence>
<dbReference type="GO" id="GO:0005576">
    <property type="term" value="C:extracellular region"/>
    <property type="evidence" value="ECO:0007669"/>
    <property type="project" value="UniProtKB-SubCell"/>
</dbReference>
<protein>
    <recommendedName>
        <fullName evidence="8">Beta-microseminoprotein-like</fullName>
    </recommendedName>
</protein>
<evidence type="ECO:0000256" key="2">
    <source>
        <dbReference type="ARBA" id="ARBA00010352"/>
    </source>
</evidence>
<gene>
    <name evidence="6" type="ORF">PLEPLA_LOCUS38909</name>
</gene>
<keyword evidence="4" id="KW-1015">Disulfide bond</keyword>
<dbReference type="Gene3D" id="2.60.40.1900">
    <property type="entry name" value="Beta-microseminoprotein (PSP94) domain"/>
    <property type="match status" value="1"/>
</dbReference>
<comment type="caution">
    <text evidence="6">The sequence shown here is derived from an EMBL/GenBank/DDBJ whole genome shotgun (WGS) entry which is preliminary data.</text>
</comment>
<feature type="signal peptide" evidence="5">
    <location>
        <begin position="1"/>
        <end position="19"/>
    </location>
</feature>
<name>A0A9N7Z5P5_PLEPL</name>
<keyword evidence="7" id="KW-1185">Reference proteome</keyword>
<comment type="subcellular location">
    <subcellularLocation>
        <location evidence="1">Secreted</location>
    </subcellularLocation>
</comment>
<evidence type="ECO:0008006" key="8">
    <source>
        <dbReference type="Google" id="ProtNLM"/>
    </source>
</evidence>
<dbReference type="PANTHER" id="PTHR10500">
    <property type="entry name" value="BETA-MICROSEMINOPROTEIN"/>
    <property type="match status" value="1"/>
</dbReference>
<evidence type="ECO:0000256" key="5">
    <source>
        <dbReference type="SAM" id="SignalP"/>
    </source>
</evidence>
<evidence type="ECO:0000256" key="1">
    <source>
        <dbReference type="ARBA" id="ARBA00004613"/>
    </source>
</evidence>
<evidence type="ECO:0000313" key="6">
    <source>
        <dbReference type="EMBL" id="CAB1451216.1"/>
    </source>
</evidence>
<comment type="similarity">
    <text evidence="2">Belongs to the beta-microseminoprotein family.</text>
</comment>
<dbReference type="AlphaFoldDB" id="A0A9N7Z5P5"/>
<dbReference type="Proteomes" id="UP001153269">
    <property type="component" value="Unassembled WGS sequence"/>
</dbReference>
<proteinExistence type="inferred from homology"/>
<dbReference type="EMBL" id="CADEAL010004081">
    <property type="protein sequence ID" value="CAB1451216.1"/>
    <property type="molecule type" value="Genomic_DNA"/>
</dbReference>
<evidence type="ECO:0000256" key="3">
    <source>
        <dbReference type="ARBA" id="ARBA00022525"/>
    </source>
</evidence>
<evidence type="ECO:0000313" key="7">
    <source>
        <dbReference type="Proteomes" id="UP001153269"/>
    </source>
</evidence>
<accession>A0A9N7Z5P5</accession>
<dbReference type="InterPro" id="IPR008735">
    <property type="entry name" value="PSP94"/>
</dbReference>
<keyword evidence="3" id="KW-0964">Secreted</keyword>
<keyword evidence="5" id="KW-0732">Signal</keyword>
<dbReference type="Pfam" id="PF05825">
    <property type="entry name" value="PSP94"/>
    <property type="match status" value="1"/>
</dbReference>
<feature type="chain" id="PRO_5040141440" description="Beta-microseminoprotein-like" evidence="5">
    <location>
        <begin position="20"/>
        <end position="106"/>
    </location>
</feature>
<organism evidence="6 7">
    <name type="scientific">Pleuronectes platessa</name>
    <name type="common">European plaice</name>
    <dbReference type="NCBI Taxonomy" id="8262"/>
    <lineage>
        <taxon>Eukaryota</taxon>
        <taxon>Metazoa</taxon>
        <taxon>Chordata</taxon>
        <taxon>Craniata</taxon>
        <taxon>Vertebrata</taxon>
        <taxon>Euteleostomi</taxon>
        <taxon>Actinopterygii</taxon>
        <taxon>Neopterygii</taxon>
        <taxon>Teleostei</taxon>
        <taxon>Neoteleostei</taxon>
        <taxon>Acanthomorphata</taxon>
        <taxon>Carangaria</taxon>
        <taxon>Pleuronectiformes</taxon>
        <taxon>Pleuronectoidei</taxon>
        <taxon>Pleuronectidae</taxon>
        <taxon>Pleuronectes</taxon>
    </lineage>
</organism>
<reference evidence="6" key="1">
    <citation type="submission" date="2020-03" db="EMBL/GenBank/DDBJ databases">
        <authorList>
            <person name="Weist P."/>
        </authorList>
    </citation>
    <scope>NUCLEOTIDE SEQUENCE</scope>
</reference>
<dbReference type="PANTHER" id="PTHR10500:SF7">
    <property type="entry name" value="BETA-MICROSEMINOPROTEIN"/>
    <property type="match status" value="1"/>
</dbReference>
<evidence type="ECO:0000256" key="4">
    <source>
        <dbReference type="ARBA" id="ARBA00023157"/>
    </source>
</evidence>